<gene>
    <name evidence="2" type="ORF">LZ519_09080</name>
</gene>
<name>A0ABT0RGX6_9SPHN</name>
<dbReference type="EMBL" id="JAMGBC010000001">
    <property type="protein sequence ID" value="MCL6679461.1"/>
    <property type="molecule type" value="Genomic_DNA"/>
</dbReference>
<feature type="region of interest" description="Disordered" evidence="1">
    <location>
        <begin position="63"/>
        <end position="84"/>
    </location>
</feature>
<evidence type="ECO:0000256" key="1">
    <source>
        <dbReference type="SAM" id="MobiDB-lite"/>
    </source>
</evidence>
<reference evidence="2" key="1">
    <citation type="submission" date="2022-05" db="EMBL/GenBank/DDBJ databases">
        <authorList>
            <person name="Jo J.-H."/>
            <person name="Im W.-T."/>
        </authorList>
    </citation>
    <scope>NUCLEOTIDE SEQUENCE</scope>
    <source>
        <strain evidence="2">RG327</strain>
    </source>
</reference>
<evidence type="ECO:0008006" key="4">
    <source>
        <dbReference type="Google" id="ProtNLM"/>
    </source>
</evidence>
<dbReference type="Proteomes" id="UP001165343">
    <property type="component" value="Unassembled WGS sequence"/>
</dbReference>
<accession>A0ABT0RGX6</accession>
<evidence type="ECO:0000313" key="2">
    <source>
        <dbReference type="EMBL" id="MCL6679461.1"/>
    </source>
</evidence>
<feature type="compositionally biased region" description="Basic and acidic residues" evidence="1">
    <location>
        <begin position="63"/>
        <end position="75"/>
    </location>
</feature>
<sequence>MAAAYFLIAILGCADGSVDCTPVMTVPTRYESEAACSAAAPGALLEHNNFDFPSLVAECRREAPRAASAERDRDPPPAVPTRRG</sequence>
<evidence type="ECO:0000313" key="3">
    <source>
        <dbReference type="Proteomes" id="UP001165343"/>
    </source>
</evidence>
<comment type="caution">
    <text evidence="2">The sequence shown here is derived from an EMBL/GenBank/DDBJ whole genome shotgun (WGS) entry which is preliminary data.</text>
</comment>
<proteinExistence type="predicted"/>
<organism evidence="2 3">
    <name type="scientific">Sphingomonas anseongensis</name>
    <dbReference type="NCBI Taxonomy" id="2908207"/>
    <lineage>
        <taxon>Bacteria</taxon>
        <taxon>Pseudomonadati</taxon>
        <taxon>Pseudomonadota</taxon>
        <taxon>Alphaproteobacteria</taxon>
        <taxon>Sphingomonadales</taxon>
        <taxon>Sphingomonadaceae</taxon>
        <taxon>Sphingomonas</taxon>
    </lineage>
</organism>
<dbReference type="RefSeq" id="WP_249868357.1">
    <property type="nucleotide sequence ID" value="NZ_JAMGBC010000001.1"/>
</dbReference>
<keyword evidence="3" id="KW-1185">Reference proteome</keyword>
<protein>
    <recommendedName>
        <fullName evidence="4">Secreted protein</fullName>
    </recommendedName>
</protein>